<reference evidence="7 8" key="1">
    <citation type="submission" date="2018-10" db="EMBL/GenBank/DDBJ databases">
        <title>Isolation from soil.</title>
        <authorList>
            <person name="Hu J."/>
        </authorList>
    </citation>
    <scope>NUCLEOTIDE SEQUENCE [LARGE SCALE GENOMIC DNA]</scope>
    <source>
        <strain evidence="7 8">NEAU-Ht49</strain>
    </source>
</reference>
<dbReference type="Gene3D" id="3.30.559.30">
    <property type="entry name" value="Nonribosomal peptide synthetase, condensation domain"/>
    <property type="match status" value="2"/>
</dbReference>
<evidence type="ECO:0000256" key="5">
    <source>
        <dbReference type="SAM" id="MobiDB-lite"/>
    </source>
</evidence>
<dbReference type="Gene3D" id="3.30.300.30">
    <property type="match status" value="1"/>
</dbReference>
<name>A0A3M2L6L2_9ACTN</name>
<dbReference type="Pfam" id="PF00550">
    <property type="entry name" value="PP-binding"/>
    <property type="match status" value="1"/>
</dbReference>
<dbReference type="InterPro" id="IPR009081">
    <property type="entry name" value="PP-bd_ACP"/>
</dbReference>
<feature type="region of interest" description="Disordered" evidence="5">
    <location>
        <begin position="209"/>
        <end position="232"/>
    </location>
</feature>
<dbReference type="InterPro" id="IPR020845">
    <property type="entry name" value="AMP-binding_CS"/>
</dbReference>
<sequence length="1353" mass="143406">MTQVRMEDVWPLSPLQQGLLFHAEYDDRGRDVYVVQGVVDLAGPLDAAALRASWQVLLDRHAVLRASFQRRGTGDPVQVVARGVPLPWREEDLSALPDAEAAERSRALAERERLRRFEVTAPPLLRLVLVRFGPELHRLVITVHHLVLDGWSLPVLFDELSRLYAAGGEPATLEPVTPYRDYLAWLARQDTDAARDAWRTALAGLDGPTLVAPTSTDPATATATAAGAGEAESEPSRFLLGAAGRTVADALRATARARGLTLNTLVQAAWAVLVGRLAGRRDVVFGATVAGRPMELPGAERMVGLFVNTVPVRVRLDPARPFADLLTDLQRRQSLLLDHQYLGLAEIQRAAGPGAAFDTLLVFQNFPRDAGEALRLDGLRISGNTSEDASHYPLTLVVTPGDDLDLRLDYRPDVFGDASAGRLLARVASVLEQVAADPSVRVADLDLLLDDERDRVLSAWNDTGRPVMDGSLAELFEAQAARTPDTVAVESGDVRWTYAELNARADRVARELEARGVEAENLVGVLLDRSADLVAVLLGIAKAGAAYLPVDPSYPEERIGFVLSDARPALVVCTRQTEHLAGPDRLVWDDPDRPVPSATVRTRRVPPHPDHPAYVIYTSGSTGTPKGVVVSHRGLAGLAGAQVERFAVRSGSRVLQLAALGFDASVSEMCMALLSGATLLLADADRLPPVGRLEDVLADLGVTHVTVPPSLLATVEQLPGCVETLVVAGEACPPGLVERWATGRRMVNAYGPTETTVCATMSRPLDPDSDVMIGGPIWNTRVFVLDEFLRPVPPGVVGDLYVAGAGVARGYAGRAALTSERFVACPFESGARMYRTGDLVRWTDDGRLAFAGRADEQVKVRGFRIEVGEVENVLSAHPGVERAAVVAREDQPGVKRLVAYVSGGGVEGLREYAAERLPEYMVPSAFVTLDEFPVTANGKLDRAALPAPDLAGASRGRAPATPAEEILCGVFAEVLGLETVGADDSFFALGGDSIMSMLVVSRARRAGLVITSRQVFEEKTPAAIARVADTAGANGPGGAPDEPTGPVPLTPVMRGLAERAGPAALSGTFSQSVVLTAPDDLDLGRLTAALAALLDRHPVLGARLEADAGRLTVPSGDAAVPAGDLVARAGGRDVRRALREATDLLDPAAGIMLRAVWLADAGLVLVVAHHLVVDGVSWRVLVPDLAAAYRGEVLDPVPTSFRSWAENLAAEATGQARLDELPLWTRLLAGPQAVLGARPLDPARDTVAAGTRRADLTLPVPDTTALLTGVAEAFGAGVDDLLLAGLAAAVEEWRRTRGLRTPGGQLVDVESHGRADGDLGRTVGWCTAEHPVRLDAGAVDHAGVRAGGPAAAR</sequence>
<dbReference type="FunFam" id="3.40.50.980:FF:000001">
    <property type="entry name" value="Non-ribosomal peptide synthetase"/>
    <property type="match status" value="1"/>
</dbReference>
<proteinExistence type="inferred from homology"/>
<dbReference type="PROSITE" id="PS00012">
    <property type="entry name" value="PHOSPHOPANTETHEINE"/>
    <property type="match status" value="1"/>
</dbReference>
<dbReference type="GO" id="GO:0031177">
    <property type="term" value="F:phosphopantetheine binding"/>
    <property type="evidence" value="ECO:0007669"/>
    <property type="project" value="InterPro"/>
</dbReference>
<comment type="cofactor">
    <cofactor evidence="1">
        <name>pantetheine 4'-phosphate</name>
        <dbReference type="ChEBI" id="CHEBI:47942"/>
    </cofactor>
</comment>
<dbReference type="InterPro" id="IPR000873">
    <property type="entry name" value="AMP-dep_synth/lig_dom"/>
</dbReference>
<dbReference type="RefSeq" id="WP_147481896.1">
    <property type="nucleotide sequence ID" value="NZ_RFFG01000184.1"/>
</dbReference>
<dbReference type="Gene3D" id="3.40.50.980">
    <property type="match status" value="2"/>
</dbReference>
<dbReference type="SMART" id="SM00823">
    <property type="entry name" value="PKS_PP"/>
    <property type="match status" value="1"/>
</dbReference>
<dbReference type="FunFam" id="3.30.300.30:FF:000010">
    <property type="entry name" value="Enterobactin synthetase component F"/>
    <property type="match status" value="1"/>
</dbReference>
<keyword evidence="3" id="KW-0596">Phosphopantetheine</keyword>
<feature type="non-terminal residue" evidence="7">
    <location>
        <position position="1353"/>
    </location>
</feature>
<dbReference type="Gene3D" id="3.30.559.10">
    <property type="entry name" value="Chloramphenicol acetyltransferase-like domain"/>
    <property type="match status" value="2"/>
</dbReference>
<dbReference type="Pfam" id="PF00501">
    <property type="entry name" value="AMP-binding"/>
    <property type="match status" value="1"/>
</dbReference>
<dbReference type="InterPro" id="IPR023213">
    <property type="entry name" value="CAT-like_dom_sf"/>
</dbReference>
<feature type="compositionally biased region" description="Low complexity" evidence="5">
    <location>
        <begin position="212"/>
        <end position="230"/>
    </location>
</feature>
<dbReference type="FunFam" id="1.10.1200.10:FF:000005">
    <property type="entry name" value="Nonribosomal peptide synthetase 1"/>
    <property type="match status" value="1"/>
</dbReference>
<evidence type="ECO:0000259" key="6">
    <source>
        <dbReference type="PROSITE" id="PS50075"/>
    </source>
</evidence>
<dbReference type="Pfam" id="PF00668">
    <property type="entry name" value="Condensation"/>
    <property type="match status" value="2"/>
</dbReference>
<keyword evidence="8" id="KW-1185">Reference proteome</keyword>
<dbReference type="Gene3D" id="2.30.38.10">
    <property type="entry name" value="Luciferase, Domain 3"/>
    <property type="match status" value="1"/>
</dbReference>
<comment type="similarity">
    <text evidence="2">Belongs to the ATP-dependent AMP-binding enzyme family.</text>
</comment>
<protein>
    <submittedName>
        <fullName evidence="7">Amino acid adenylation domain-containing protein</fullName>
    </submittedName>
</protein>
<evidence type="ECO:0000313" key="7">
    <source>
        <dbReference type="EMBL" id="RMI33157.1"/>
    </source>
</evidence>
<dbReference type="InterPro" id="IPR006162">
    <property type="entry name" value="Ppantetheine_attach_site"/>
</dbReference>
<dbReference type="GO" id="GO:0003824">
    <property type="term" value="F:catalytic activity"/>
    <property type="evidence" value="ECO:0007669"/>
    <property type="project" value="InterPro"/>
</dbReference>
<dbReference type="Gene3D" id="1.10.1200.10">
    <property type="entry name" value="ACP-like"/>
    <property type="match status" value="1"/>
</dbReference>
<dbReference type="PROSITE" id="PS00455">
    <property type="entry name" value="AMP_BINDING"/>
    <property type="match status" value="1"/>
</dbReference>
<dbReference type="FunFam" id="3.40.50.12780:FF:000012">
    <property type="entry name" value="Non-ribosomal peptide synthetase"/>
    <property type="match status" value="1"/>
</dbReference>
<dbReference type="SUPFAM" id="SSF47336">
    <property type="entry name" value="ACP-like"/>
    <property type="match status" value="1"/>
</dbReference>
<comment type="caution">
    <text evidence="7">The sequence shown here is derived from an EMBL/GenBank/DDBJ whole genome shotgun (WGS) entry which is preliminary data.</text>
</comment>
<dbReference type="CDD" id="cd19543">
    <property type="entry name" value="DCL_NRPS"/>
    <property type="match status" value="1"/>
</dbReference>
<organism evidence="7 8">
    <name type="scientific">Actinomadura harenae</name>
    <dbReference type="NCBI Taxonomy" id="2483351"/>
    <lineage>
        <taxon>Bacteria</taxon>
        <taxon>Bacillati</taxon>
        <taxon>Actinomycetota</taxon>
        <taxon>Actinomycetes</taxon>
        <taxon>Streptosporangiales</taxon>
        <taxon>Thermomonosporaceae</taxon>
        <taxon>Actinomadura</taxon>
    </lineage>
</organism>
<dbReference type="FunFam" id="2.30.38.10:FF:000001">
    <property type="entry name" value="Non-ribosomal peptide synthetase PvdI"/>
    <property type="match status" value="1"/>
</dbReference>
<evidence type="ECO:0000256" key="3">
    <source>
        <dbReference type="ARBA" id="ARBA00022450"/>
    </source>
</evidence>
<evidence type="ECO:0000313" key="8">
    <source>
        <dbReference type="Proteomes" id="UP000282674"/>
    </source>
</evidence>
<dbReference type="Proteomes" id="UP000282674">
    <property type="component" value="Unassembled WGS sequence"/>
</dbReference>
<dbReference type="GO" id="GO:0008610">
    <property type="term" value="P:lipid biosynthetic process"/>
    <property type="evidence" value="ECO:0007669"/>
    <property type="project" value="UniProtKB-ARBA"/>
</dbReference>
<evidence type="ECO:0000256" key="2">
    <source>
        <dbReference type="ARBA" id="ARBA00006432"/>
    </source>
</evidence>
<dbReference type="NCBIfam" id="TIGR01733">
    <property type="entry name" value="AA-adenyl-dom"/>
    <property type="match status" value="1"/>
</dbReference>
<dbReference type="PANTHER" id="PTHR45527">
    <property type="entry name" value="NONRIBOSOMAL PEPTIDE SYNTHETASE"/>
    <property type="match status" value="1"/>
</dbReference>
<gene>
    <name evidence="7" type="ORF">EBO15_41605</name>
</gene>
<accession>A0A3M2L6L2</accession>
<dbReference type="InterPro" id="IPR001242">
    <property type="entry name" value="Condensation_dom"/>
</dbReference>
<dbReference type="PANTHER" id="PTHR45527:SF1">
    <property type="entry name" value="FATTY ACID SYNTHASE"/>
    <property type="match status" value="1"/>
</dbReference>
<dbReference type="GO" id="GO:0005829">
    <property type="term" value="C:cytosol"/>
    <property type="evidence" value="ECO:0007669"/>
    <property type="project" value="TreeGrafter"/>
</dbReference>
<feature type="domain" description="Carrier" evidence="6">
    <location>
        <begin position="958"/>
        <end position="1032"/>
    </location>
</feature>
<dbReference type="SUPFAM" id="SSF52777">
    <property type="entry name" value="CoA-dependent acyltransferases"/>
    <property type="match status" value="4"/>
</dbReference>
<dbReference type="EMBL" id="RFFG01000184">
    <property type="protein sequence ID" value="RMI33157.1"/>
    <property type="molecule type" value="Genomic_DNA"/>
</dbReference>
<keyword evidence="4" id="KW-0597">Phosphoprotein</keyword>
<dbReference type="OrthoDB" id="3671989at2"/>
<dbReference type="InterPro" id="IPR045851">
    <property type="entry name" value="AMP-bd_C_sf"/>
</dbReference>
<dbReference type="InterPro" id="IPR036736">
    <property type="entry name" value="ACP-like_sf"/>
</dbReference>
<dbReference type="Pfam" id="PF13193">
    <property type="entry name" value="AMP-binding_C"/>
    <property type="match status" value="1"/>
</dbReference>
<dbReference type="PROSITE" id="PS50075">
    <property type="entry name" value="CARRIER"/>
    <property type="match status" value="1"/>
</dbReference>
<dbReference type="GO" id="GO:0043041">
    <property type="term" value="P:amino acid activation for nonribosomal peptide biosynthetic process"/>
    <property type="evidence" value="ECO:0007669"/>
    <property type="project" value="TreeGrafter"/>
</dbReference>
<dbReference type="InterPro" id="IPR020806">
    <property type="entry name" value="PKS_PP-bd"/>
</dbReference>
<evidence type="ECO:0000256" key="4">
    <source>
        <dbReference type="ARBA" id="ARBA00022553"/>
    </source>
</evidence>
<dbReference type="SUPFAM" id="SSF56801">
    <property type="entry name" value="Acetyl-CoA synthetase-like"/>
    <property type="match status" value="1"/>
</dbReference>
<evidence type="ECO:0000256" key="1">
    <source>
        <dbReference type="ARBA" id="ARBA00001957"/>
    </source>
</evidence>
<dbReference type="GO" id="GO:0044550">
    <property type="term" value="P:secondary metabolite biosynthetic process"/>
    <property type="evidence" value="ECO:0007669"/>
    <property type="project" value="UniProtKB-ARBA"/>
</dbReference>
<dbReference type="InterPro" id="IPR025110">
    <property type="entry name" value="AMP-bd_C"/>
</dbReference>
<dbReference type="InterPro" id="IPR010071">
    <property type="entry name" value="AA_adenyl_dom"/>
</dbReference>